<organism evidence="4 5">
    <name type="scientific">Triparma columacea</name>
    <dbReference type="NCBI Taxonomy" id="722753"/>
    <lineage>
        <taxon>Eukaryota</taxon>
        <taxon>Sar</taxon>
        <taxon>Stramenopiles</taxon>
        <taxon>Ochrophyta</taxon>
        <taxon>Bolidophyceae</taxon>
        <taxon>Parmales</taxon>
        <taxon>Triparmaceae</taxon>
        <taxon>Triparma</taxon>
    </lineage>
</organism>
<dbReference type="PANTHER" id="PTHR12706:SF30">
    <property type="entry name" value="PROTEIN STRAWBERRY NOTCH-RELATED"/>
    <property type="match status" value="1"/>
</dbReference>
<protein>
    <recommendedName>
        <fullName evidence="3">Helicase ATP-binding domain-containing protein</fullName>
    </recommendedName>
</protein>
<feature type="compositionally biased region" description="Basic and acidic residues" evidence="2">
    <location>
        <begin position="1344"/>
        <end position="1359"/>
    </location>
</feature>
<dbReference type="GO" id="GO:0006355">
    <property type="term" value="P:regulation of DNA-templated transcription"/>
    <property type="evidence" value="ECO:0007669"/>
    <property type="project" value="InterPro"/>
</dbReference>
<dbReference type="SUPFAM" id="SSF52540">
    <property type="entry name" value="P-loop containing nucleoside triphosphate hydrolases"/>
    <property type="match status" value="1"/>
</dbReference>
<sequence>MNYEIIDVEGPNLGLDLGPELLPPPLAPQVTPPKEKVEEDESAGGSNEVVTFSNYKPSSLPGPLVTVLQFVEAGDTSYEKLPRYASDGLNNSSPPPSTSCSPPINTSWTCSICTFINGKMSRCEMCGTKRPASPPSSPAIVVIDASPVKKKERGMGELLHPSSPKATKKDIRQRRPSTWVPGKYPLPASHAFPACESTLMSSVSAPSVPLPVFSPITPFSALPYQNLSSPLTPLQLEGVGLAVNAFRKIYKRSKGGNTRGGFFLGDGAGVGKGRQISSVIRHAVCTNKPRHLWLSVSRSLIDDARRDLDDVGLVGVKLHSAEMLSSINKGLGASQDGVLFVTYQMLISSTRIDQIVKWLAPKRTEETFSGCIIFDECHKAKNIGDTKTSKFVIDLQESLPMARVLYCSATGVSDVKQMRYANRLNLWGPSTAYPKFSHFEDMLNKRGIGGLEMLSLEMKMQGRFIARSLSWEGALFETCEFKLSGELEGAYNVACGWWHDTRVKLKSAIATLGPTNVTKFIWRVYWSSLQRFFKEFNVCAKVKYVCDQAKKDIAAGRSVVIGLQSTGEQSTKDFMDLSLVDLQAEKNLPANAPLTYDMITFDNLVSTLVGTARAFISNHFPVQPTRGEIPPTPSLPPSPTDEDMARYRIEMSARQNAINAANAPPDETLVELRAQLLLKLQKLTLPPNPLDELVDKLGGENAVAEMTGRVGRIVREPGLTSFKYKKRAGTAASSTKGLSSFKGEVEMDMLNIEERKRFQDGEKYVAIISDAASTGISLHANVGSKNSGRRRVHYTIELPWAADKAIQQLGRSHRAGQLSAPIYRNVITNMGGERRFAAAVSKRMANLGALTKGDRRAATGSDLGEFNIDNKHGGQALNKVYTCLIRDDYRTGFQRPSAKTDQILDDFICSFPDGFKDCEVNEGDDEKEVTRYQAWEMIMKSLERIGLEEGSDTRKKADVKLFLNRIAGLPVMMQNLLFALFSSTLKEIVDAAKLNGWYEGCVEDLVAQSVRVDSSCPIADDLATGAQTIFTSIVLDRGWSLQNLVEKMKEEERELGLKERITGVDGKDEEDEEDEEEEEDEGMGEMDDFIVDDDEMETDDEDGGEEEKEEEEEEEEEGKEEKEEKPEGEGDAQPERRLNTKKRKGPAKSGFYISRRSMSGHHFVIYAKRKWAMNALLKERNILQMDPLGVMQIYRPNTGKTGQEVTTNELNTKYKLVTSLDKIADYKQLEKDHKEFSDRWDSIYNVTSGFDRVDNLAPRKLRVGLVHGAVMHAFPALDLAVKGAVRKADRTLKVVRVEIENERIIGVKFPMERVAELMDASKKLMDARSLGSTFSVMEEKLEEVDTKSMKRATSKEKTMKSFFGGAGSGGGDGGGAGGGNSSKFKSSAGSSSLFKSSNTGGAGKGGGGKNKPGKKKGGPLDGNQVLDFMVKKKKPKSAD</sequence>
<dbReference type="InterPro" id="IPR039187">
    <property type="entry name" value="SNO_AAA"/>
</dbReference>
<dbReference type="InterPro" id="IPR026741">
    <property type="entry name" value="SNO"/>
</dbReference>
<dbReference type="InterPro" id="IPR057332">
    <property type="entry name" value="SBNO_a/b_dom"/>
</dbReference>
<reference evidence="5" key="1">
    <citation type="journal article" date="2023" name="Commun. Biol.">
        <title>Genome analysis of Parmales, the sister group of diatoms, reveals the evolutionary specialization of diatoms from phago-mixotrophs to photoautotrophs.</title>
        <authorList>
            <person name="Ban H."/>
            <person name="Sato S."/>
            <person name="Yoshikawa S."/>
            <person name="Yamada K."/>
            <person name="Nakamura Y."/>
            <person name="Ichinomiya M."/>
            <person name="Sato N."/>
            <person name="Blanc-Mathieu R."/>
            <person name="Endo H."/>
            <person name="Kuwata A."/>
            <person name="Ogata H."/>
        </authorList>
    </citation>
    <scope>NUCLEOTIDE SEQUENCE [LARGE SCALE GENOMIC DNA]</scope>
</reference>
<feature type="domain" description="Helicase ATP-binding" evidence="3">
    <location>
        <begin position="253"/>
        <end position="429"/>
    </location>
</feature>
<dbReference type="OrthoDB" id="421838at2759"/>
<dbReference type="GO" id="GO:0005634">
    <property type="term" value="C:nucleus"/>
    <property type="evidence" value="ECO:0007669"/>
    <property type="project" value="TreeGrafter"/>
</dbReference>
<evidence type="ECO:0000313" key="4">
    <source>
        <dbReference type="EMBL" id="GMI45950.1"/>
    </source>
</evidence>
<name>A0A9W7GIS4_9STRA</name>
<dbReference type="Gene3D" id="3.40.50.300">
    <property type="entry name" value="P-loop containing nucleotide triphosphate hydrolases"/>
    <property type="match status" value="1"/>
</dbReference>
<feature type="compositionally biased region" description="Basic and acidic residues" evidence="2">
    <location>
        <begin position="1056"/>
        <end position="1066"/>
    </location>
</feature>
<accession>A0A9W7GIS4</accession>
<dbReference type="Pfam" id="PF13872">
    <property type="entry name" value="AAA_34"/>
    <property type="match status" value="1"/>
</dbReference>
<feature type="region of interest" description="Disordered" evidence="2">
    <location>
        <begin position="623"/>
        <end position="642"/>
    </location>
</feature>
<dbReference type="GO" id="GO:0042393">
    <property type="term" value="F:histone binding"/>
    <property type="evidence" value="ECO:0007669"/>
    <property type="project" value="TreeGrafter"/>
</dbReference>
<feature type="compositionally biased region" description="Basic and acidic residues" evidence="2">
    <location>
        <begin position="1119"/>
        <end position="1138"/>
    </location>
</feature>
<feature type="compositionally biased region" description="Low complexity" evidence="2">
    <location>
        <begin position="1381"/>
        <end position="1397"/>
    </location>
</feature>
<feature type="compositionally biased region" description="Pro residues" evidence="2">
    <location>
        <begin position="630"/>
        <end position="639"/>
    </location>
</feature>
<feature type="compositionally biased region" description="Pro residues" evidence="2">
    <location>
        <begin position="21"/>
        <end position="31"/>
    </location>
</feature>
<evidence type="ECO:0000256" key="2">
    <source>
        <dbReference type="SAM" id="MobiDB-lite"/>
    </source>
</evidence>
<dbReference type="EMBL" id="BRYA01000273">
    <property type="protein sequence ID" value="GMI45950.1"/>
    <property type="molecule type" value="Genomic_DNA"/>
</dbReference>
<evidence type="ECO:0000313" key="5">
    <source>
        <dbReference type="Proteomes" id="UP001165065"/>
    </source>
</evidence>
<dbReference type="SUPFAM" id="SSF90209">
    <property type="entry name" value="Ran binding protein zinc finger-like"/>
    <property type="match status" value="1"/>
</dbReference>
<dbReference type="InterPro" id="IPR036443">
    <property type="entry name" value="Znf_RanBP2_sf"/>
</dbReference>
<feature type="region of interest" description="Disordered" evidence="2">
    <location>
        <begin position="155"/>
        <end position="182"/>
    </location>
</feature>
<feature type="compositionally biased region" description="Acidic residues" evidence="2">
    <location>
        <begin position="1067"/>
        <end position="1118"/>
    </location>
</feature>
<feature type="region of interest" description="Disordered" evidence="2">
    <location>
        <begin position="1344"/>
        <end position="1439"/>
    </location>
</feature>
<dbReference type="Pfam" id="PF13871">
    <property type="entry name" value="Helicase_C_4"/>
    <property type="match status" value="1"/>
</dbReference>
<feature type="compositionally biased region" description="Gly residues" evidence="2">
    <location>
        <begin position="1400"/>
        <end position="1410"/>
    </location>
</feature>
<comment type="caution">
    <text evidence="4">The sequence shown here is derived from an EMBL/GenBank/DDBJ whole genome shotgun (WGS) entry which is preliminary data.</text>
</comment>
<dbReference type="PANTHER" id="PTHR12706">
    <property type="entry name" value="STRAWBERRY NOTCH-RELATED"/>
    <property type="match status" value="1"/>
</dbReference>
<dbReference type="Gene3D" id="2.30.30.380">
    <property type="entry name" value="Zn-finger domain of Sec23/24"/>
    <property type="match status" value="1"/>
</dbReference>
<feature type="region of interest" description="Disordered" evidence="2">
    <location>
        <begin position="16"/>
        <end position="47"/>
    </location>
</feature>
<dbReference type="Proteomes" id="UP001165065">
    <property type="component" value="Unassembled WGS sequence"/>
</dbReference>
<proteinExistence type="inferred from homology"/>
<feature type="compositionally biased region" description="Gly residues" evidence="2">
    <location>
        <begin position="1364"/>
        <end position="1380"/>
    </location>
</feature>
<comment type="similarity">
    <text evidence="1">Belongs to the SBNO family.</text>
</comment>
<feature type="region of interest" description="Disordered" evidence="2">
    <location>
        <begin position="1056"/>
        <end position="1150"/>
    </location>
</feature>
<dbReference type="InterPro" id="IPR014001">
    <property type="entry name" value="Helicase_ATP-bd"/>
</dbReference>
<keyword evidence="5" id="KW-1185">Reference proteome</keyword>
<dbReference type="InterPro" id="IPR027417">
    <property type="entry name" value="P-loop_NTPase"/>
</dbReference>
<dbReference type="InterPro" id="IPR026937">
    <property type="entry name" value="SBNO_Helicase_C_dom"/>
</dbReference>
<gene>
    <name evidence="4" type="ORF">TrCOL_g658</name>
</gene>
<evidence type="ECO:0000256" key="1">
    <source>
        <dbReference type="ARBA" id="ARBA00006992"/>
    </source>
</evidence>
<evidence type="ECO:0000259" key="3">
    <source>
        <dbReference type="PROSITE" id="PS51192"/>
    </source>
</evidence>
<dbReference type="PROSITE" id="PS51192">
    <property type="entry name" value="HELICASE_ATP_BIND_1"/>
    <property type="match status" value="1"/>
</dbReference>
<dbReference type="GO" id="GO:0031490">
    <property type="term" value="F:chromatin DNA binding"/>
    <property type="evidence" value="ECO:0007669"/>
    <property type="project" value="TreeGrafter"/>
</dbReference>
<dbReference type="Pfam" id="PF25373">
    <property type="entry name" value="SBNO"/>
    <property type="match status" value="1"/>
</dbReference>